<evidence type="ECO:0000256" key="1">
    <source>
        <dbReference type="ARBA" id="ARBA00022741"/>
    </source>
</evidence>
<dbReference type="Proteomes" id="UP000305948">
    <property type="component" value="Unassembled WGS sequence"/>
</dbReference>
<dbReference type="OrthoDB" id="6500128at2759"/>
<dbReference type="PROSITE" id="PS50893">
    <property type="entry name" value="ABC_TRANSPORTER_2"/>
    <property type="match status" value="1"/>
</dbReference>
<dbReference type="SUPFAM" id="SSF52540">
    <property type="entry name" value="P-loop containing nucleoside triphosphate hydrolases"/>
    <property type="match status" value="1"/>
</dbReference>
<protein>
    <submittedName>
        <fullName evidence="5">P-loop containing nucleoside triphosphate hydrolase protein</fullName>
    </submittedName>
</protein>
<evidence type="ECO:0000313" key="5">
    <source>
        <dbReference type="EMBL" id="TFK56190.1"/>
    </source>
</evidence>
<dbReference type="EMBL" id="ML213504">
    <property type="protein sequence ID" value="TFK56190.1"/>
    <property type="molecule type" value="Genomic_DNA"/>
</dbReference>
<dbReference type="AlphaFoldDB" id="A0A5C3NFT4"/>
<sequence>MRTHESTFDAWLASRAVPGSKGLLLTPGGRRNLTVRNVRLAIDIAKEATPKVLRMVWGRHRLRALVLLSLNIARGAFPALRGYSQALIINEIQTAFSTGRFDMKQLPWLLGREFSRMIVESVLDSLINSTEKVVYNSARLEVEHRQMQLQLQLDIPTLSDPLVRDVVHESDLFVRSFAQSGAGGFGLLSPLDIVRILSLICEVASHVFIIYSLARTSPSHSFILLLTAVIVLFPHIVTWLRMCSRPDSDDLYSPQEAAAAAKLEKMRNLAYSETHRREILAFGLGPWILRCWDNARRTILGLEELDSDPFKELSFSSLFAQLQLSLADILAVSQNIPLLLMLQSSGGSLGSVAFYRNSVQGLVFTLRELMTTARMLLQSVFLMGAFSAAMDIRPRLMPAKGRAVPYLPLSRGMRIEARNLTYTYPGSMEPALKGVSFKLEPGERLAIVGHNGSGKSTLAQILTRILDFDSGELLVNDVDIRRYDPDEYHRHLSTIFQGFSKFNASVAKNVGVGYVEHLYNHAEIHRAVKMAGASHIVDALPRRLKARLDASGSDSSYPQMPGLQPWPSSTHHGLSGGEWQHIALSRAFMRADRSEVDLLVLDEPTSSLDAHAQNRTFDTVEKVSCSLKGRTKTVVFITHRLSTARRADKIAYMQNGTIVEFGTHQELLDRKGAYAALHHASI</sequence>
<dbReference type="SMART" id="SM00382">
    <property type="entry name" value="AAA"/>
    <property type="match status" value="1"/>
</dbReference>
<gene>
    <name evidence="5" type="ORF">OE88DRAFT_1710384</name>
</gene>
<organism evidence="5 6">
    <name type="scientific">Heliocybe sulcata</name>
    <dbReference type="NCBI Taxonomy" id="5364"/>
    <lineage>
        <taxon>Eukaryota</taxon>
        <taxon>Fungi</taxon>
        <taxon>Dikarya</taxon>
        <taxon>Basidiomycota</taxon>
        <taxon>Agaricomycotina</taxon>
        <taxon>Agaricomycetes</taxon>
        <taxon>Gloeophyllales</taxon>
        <taxon>Gloeophyllaceae</taxon>
        <taxon>Heliocybe</taxon>
    </lineage>
</organism>
<feature type="transmembrane region" description="Helical" evidence="3">
    <location>
        <begin position="220"/>
        <end position="240"/>
    </location>
</feature>
<evidence type="ECO:0000313" key="6">
    <source>
        <dbReference type="Proteomes" id="UP000305948"/>
    </source>
</evidence>
<dbReference type="Gene3D" id="3.40.50.300">
    <property type="entry name" value="P-loop containing nucleotide triphosphate hydrolases"/>
    <property type="match status" value="1"/>
</dbReference>
<dbReference type="STRING" id="5364.A0A5C3NFT4"/>
<dbReference type="CDD" id="cd03228">
    <property type="entry name" value="ABCC_MRP_Like"/>
    <property type="match status" value="1"/>
</dbReference>
<keyword evidence="3" id="KW-1133">Transmembrane helix</keyword>
<dbReference type="PANTHER" id="PTHR24221">
    <property type="entry name" value="ATP-BINDING CASSETTE SUB-FAMILY B"/>
    <property type="match status" value="1"/>
</dbReference>
<keyword evidence="6" id="KW-1185">Reference proteome</keyword>
<dbReference type="InterPro" id="IPR027417">
    <property type="entry name" value="P-loop_NTPase"/>
</dbReference>
<dbReference type="InterPro" id="IPR039421">
    <property type="entry name" value="Type_1_exporter"/>
</dbReference>
<evidence type="ECO:0000256" key="3">
    <source>
        <dbReference type="SAM" id="Phobius"/>
    </source>
</evidence>
<keyword evidence="3" id="KW-0472">Membrane</keyword>
<keyword evidence="2" id="KW-0067">ATP-binding</keyword>
<dbReference type="InterPro" id="IPR003593">
    <property type="entry name" value="AAA+_ATPase"/>
</dbReference>
<reference evidence="5 6" key="1">
    <citation type="journal article" date="2019" name="Nat. Ecol. Evol.">
        <title>Megaphylogeny resolves global patterns of mushroom evolution.</title>
        <authorList>
            <person name="Varga T."/>
            <person name="Krizsan K."/>
            <person name="Foldi C."/>
            <person name="Dima B."/>
            <person name="Sanchez-Garcia M."/>
            <person name="Sanchez-Ramirez S."/>
            <person name="Szollosi G.J."/>
            <person name="Szarkandi J.G."/>
            <person name="Papp V."/>
            <person name="Albert L."/>
            <person name="Andreopoulos W."/>
            <person name="Angelini C."/>
            <person name="Antonin V."/>
            <person name="Barry K.W."/>
            <person name="Bougher N.L."/>
            <person name="Buchanan P."/>
            <person name="Buyck B."/>
            <person name="Bense V."/>
            <person name="Catcheside P."/>
            <person name="Chovatia M."/>
            <person name="Cooper J."/>
            <person name="Damon W."/>
            <person name="Desjardin D."/>
            <person name="Finy P."/>
            <person name="Geml J."/>
            <person name="Haridas S."/>
            <person name="Hughes K."/>
            <person name="Justo A."/>
            <person name="Karasinski D."/>
            <person name="Kautmanova I."/>
            <person name="Kiss B."/>
            <person name="Kocsube S."/>
            <person name="Kotiranta H."/>
            <person name="LaButti K.M."/>
            <person name="Lechner B.E."/>
            <person name="Liimatainen K."/>
            <person name="Lipzen A."/>
            <person name="Lukacs Z."/>
            <person name="Mihaltcheva S."/>
            <person name="Morgado L.N."/>
            <person name="Niskanen T."/>
            <person name="Noordeloos M.E."/>
            <person name="Ohm R.A."/>
            <person name="Ortiz-Santana B."/>
            <person name="Ovrebo C."/>
            <person name="Racz N."/>
            <person name="Riley R."/>
            <person name="Savchenko A."/>
            <person name="Shiryaev A."/>
            <person name="Soop K."/>
            <person name="Spirin V."/>
            <person name="Szebenyi C."/>
            <person name="Tomsovsky M."/>
            <person name="Tulloss R.E."/>
            <person name="Uehling J."/>
            <person name="Grigoriev I.V."/>
            <person name="Vagvolgyi C."/>
            <person name="Papp T."/>
            <person name="Martin F.M."/>
            <person name="Miettinen O."/>
            <person name="Hibbett D.S."/>
            <person name="Nagy L.G."/>
        </authorList>
    </citation>
    <scope>NUCLEOTIDE SEQUENCE [LARGE SCALE GENOMIC DNA]</scope>
    <source>
        <strain evidence="5 6">OMC1185</strain>
    </source>
</reference>
<keyword evidence="1" id="KW-0547">Nucleotide-binding</keyword>
<evidence type="ECO:0000259" key="4">
    <source>
        <dbReference type="PROSITE" id="PS50893"/>
    </source>
</evidence>
<name>A0A5C3NFT4_9AGAM</name>
<keyword evidence="3" id="KW-0812">Transmembrane</keyword>
<dbReference type="GO" id="GO:0005524">
    <property type="term" value="F:ATP binding"/>
    <property type="evidence" value="ECO:0007669"/>
    <property type="project" value="UniProtKB-KW"/>
</dbReference>
<feature type="domain" description="ABC transporter" evidence="4">
    <location>
        <begin position="415"/>
        <end position="680"/>
    </location>
</feature>
<evidence type="ECO:0000256" key="2">
    <source>
        <dbReference type="ARBA" id="ARBA00022840"/>
    </source>
</evidence>
<proteinExistence type="predicted"/>
<dbReference type="GO" id="GO:0034040">
    <property type="term" value="F:ATPase-coupled lipid transmembrane transporter activity"/>
    <property type="evidence" value="ECO:0007669"/>
    <property type="project" value="TreeGrafter"/>
</dbReference>
<dbReference type="InterPro" id="IPR003439">
    <property type="entry name" value="ABC_transporter-like_ATP-bd"/>
</dbReference>
<keyword evidence="5" id="KW-0378">Hydrolase</keyword>
<accession>A0A5C3NFT4</accession>
<dbReference type="GO" id="GO:0016887">
    <property type="term" value="F:ATP hydrolysis activity"/>
    <property type="evidence" value="ECO:0007669"/>
    <property type="project" value="InterPro"/>
</dbReference>
<dbReference type="PANTHER" id="PTHR24221:SF646">
    <property type="entry name" value="HAEMOLYSIN SECRETION ATP-BINDING PROTEIN"/>
    <property type="match status" value="1"/>
</dbReference>
<dbReference type="Pfam" id="PF00005">
    <property type="entry name" value="ABC_tran"/>
    <property type="match status" value="1"/>
</dbReference>
<feature type="transmembrane region" description="Helical" evidence="3">
    <location>
        <begin position="193"/>
        <end position="214"/>
    </location>
</feature>